<feature type="transmembrane region" description="Helical" evidence="1">
    <location>
        <begin position="146"/>
        <end position="169"/>
    </location>
</feature>
<keyword evidence="1" id="KW-0472">Membrane</keyword>
<feature type="transmembrane region" description="Helical" evidence="1">
    <location>
        <begin position="41"/>
        <end position="62"/>
    </location>
</feature>
<feature type="transmembrane region" description="Helical" evidence="1">
    <location>
        <begin position="82"/>
        <end position="104"/>
    </location>
</feature>
<reference evidence="2" key="1">
    <citation type="submission" date="2021-02" db="EMBL/GenBank/DDBJ databases">
        <authorList>
            <person name="Nowell W R."/>
        </authorList>
    </citation>
    <scope>NUCLEOTIDE SEQUENCE</scope>
</reference>
<feature type="transmembrane region" description="Helical" evidence="1">
    <location>
        <begin position="291"/>
        <end position="316"/>
    </location>
</feature>
<dbReference type="Proteomes" id="UP000663833">
    <property type="component" value="Unassembled WGS sequence"/>
</dbReference>
<feature type="transmembrane region" description="Helical" evidence="1">
    <location>
        <begin position="189"/>
        <end position="210"/>
    </location>
</feature>
<dbReference type="EMBL" id="CAJNYD010000240">
    <property type="protein sequence ID" value="CAF3236580.1"/>
    <property type="molecule type" value="Genomic_DNA"/>
</dbReference>
<evidence type="ECO:0000313" key="3">
    <source>
        <dbReference type="Proteomes" id="UP000663833"/>
    </source>
</evidence>
<name>A0A817RC68_9BILA</name>
<dbReference type="SUPFAM" id="SSF81321">
    <property type="entry name" value="Family A G protein-coupled receptor-like"/>
    <property type="match status" value="1"/>
</dbReference>
<feature type="transmembrane region" description="Helical" evidence="1">
    <location>
        <begin position="266"/>
        <end position="285"/>
    </location>
</feature>
<comment type="caution">
    <text evidence="2">The sequence shown here is derived from an EMBL/GenBank/DDBJ whole genome shotgun (WGS) entry which is preliminary data.</text>
</comment>
<sequence>MQSTFMMSRWKITIACLDRYALSSRNVRVRRFAQVKVAQRAVAVVIDVWLILPFHTLVFYKIREAADICAIVYNHTAALYHSIYTIATCGITPPTIMITCTVLIRHNLAIKRDFREQPANATNPTDPSSTNTHFQRTRDKNALPMLFIQVIVYCFVQALQLIYTLYAAIASNIQNKSSDHLANERFASFLADLCVYLFPVTAFYLFILVLRTFRTELHNLVSKMLTICFGNRWNIRIVQIGNVTNSSKLPDGTNMAATGLPRRIQAVNGFGGGIVLLIVGVTTSVTSPSGFLALLYVALGLLIFGILVSSFGRCIISALRTARLQQAVANESRKYSTRSPPCSWRLHVYTTGSYSRYQRPKTSYHLIIELANPGAPENGFAQYQFNQFAPQPMSVFPQDNYENPPPYYNQYTAGFCSCCGAARPSTNTKFCLTCGQPFSN</sequence>
<protein>
    <submittedName>
        <fullName evidence="2">Uncharacterized protein</fullName>
    </submittedName>
</protein>
<organism evidence="2 3">
    <name type="scientific">Rotaria socialis</name>
    <dbReference type="NCBI Taxonomy" id="392032"/>
    <lineage>
        <taxon>Eukaryota</taxon>
        <taxon>Metazoa</taxon>
        <taxon>Spiralia</taxon>
        <taxon>Gnathifera</taxon>
        <taxon>Rotifera</taxon>
        <taxon>Eurotatoria</taxon>
        <taxon>Bdelloidea</taxon>
        <taxon>Philodinida</taxon>
        <taxon>Philodinidae</taxon>
        <taxon>Rotaria</taxon>
    </lineage>
</organism>
<dbReference type="AlphaFoldDB" id="A0A817RC68"/>
<gene>
    <name evidence="2" type="ORF">LUA448_LOCUS4034</name>
</gene>
<accession>A0A817RC68</accession>
<evidence type="ECO:0000313" key="2">
    <source>
        <dbReference type="EMBL" id="CAF3236580.1"/>
    </source>
</evidence>
<keyword evidence="1" id="KW-0812">Transmembrane</keyword>
<proteinExistence type="predicted"/>
<evidence type="ECO:0000256" key="1">
    <source>
        <dbReference type="SAM" id="Phobius"/>
    </source>
</evidence>
<dbReference type="Gene3D" id="1.20.1070.10">
    <property type="entry name" value="Rhodopsin 7-helix transmembrane proteins"/>
    <property type="match status" value="1"/>
</dbReference>
<keyword evidence="1" id="KW-1133">Transmembrane helix</keyword>